<dbReference type="PANTHER" id="PTHR31885">
    <property type="entry name" value="GH04784P"/>
    <property type="match status" value="1"/>
</dbReference>
<dbReference type="Pfam" id="PF07947">
    <property type="entry name" value="YhhN"/>
    <property type="match status" value="1"/>
</dbReference>
<proteinExistence type="inferred from homology"/>
<evidence type="ECO:0000256" key="1">
    <source>
        <dbReference type="ARBA" id="ARBA00004141"/>
    </source>
</evidence>
<keyword evidence="4 6" id="KW-1133">Transmembrane helix</keyword>
<evidence type="ECO:0000256" key="6">
    <source>
        <dbReference type="SAM" id="Phobius"/>
    </source>
</evidence>
<keyword evidence="8" id="KW-1185">Reference proteome</keyword>
<dbReference type="PANTHER" id="PTHR31885:SF6">
    <property type="entry name" value="GH04784P"/>
    <property type="match status" value="1"/>
</dbReference>
<feature type="transmembrane region" description="Helical" evidence="6">
    <location>
        <begin position="140"/>
        <end position="158"/>
    </location>
</feature>
<feature type="transmembrane region" description="Helical" evidence="6">
    <location>
        <begin position="170"/>
        <end position="191"/>
    </location>
</feature>
<evidence type="ECO:0000256" key="2">
    <source>
        <dbReference type="ARBA" id="ARBA00007375"/>
    </source>
</evidence>
<feature type="transmembrane region" description="Helical" evidence="6">
    <location>
        <begin position="116"/>
        <end position="134"/>
    </location>
</feature>
<evidence type="ECO:0000313" key="7">
    <source>
        <dbReference type="EMBL" id="MBL0745062.1"/>
    </source>
</evidence>
<reference evidence="7 8" key="1">
    <citation type="submission" date="2021-01" db="EMBL/GenBank/DDBJ databases">
        <title>Chryseolinea sp. Jin1 Genome sequencing and assembly.</title>
        <authorList>
            <person name="Kim I."/>
        </authorList>
    </citation>
    <scope>NUCLEOTIDE SEQUENCE [LARGE SCALE GENOMIC DNA]</scope>
    <source>
        <strain evidence="7 8">Jin1</strain>
    </source>
</reference>
<feature type="transmembrane region" description="Helical" evidence="6">
    <location>
        <begin position="76"/>
        <end position="95"/>
    </location>
</feature>
<dbReference type="Proteomes" id="UP000613030">
    <property type="component" value="Unassembled WGS sequence"/>
</dbReference>
<dbReference type="EMBL" id="JAERRB010000014">
    <property type="protein sequence ID" value="MBL0745062.1"/>
    <property type="molecule type" value="Genomic_DNA"/>
</dbReference>
<accession>A0ABS1L0L8</accession>
<name>A0ABS1L0L8_9BACT</name>
<feature type="transmembrane region" description="Helical" evidence="6">
    <location>
        <begin position="27"/>
        <end position="45"/>
    </location>
</feature>
<evidence type="ECO:0000313" key="8">
    <source>
        <dbReference type="Proteomes" id="UP000613030"/>
    </source>
</evidence>
<evidence type="ECO:0000256" key="5">
    <source>
        <dbReference type="ARBA" id="ARBA00023136"/>
    </source>
</evidence>
<sequence>MKKLLLILFVVVSLGELIAGFIDVPELHLVCKPMILLTLGAYYWVSAGHRNTLVLLAIFFSLAGDVLLMFDAGNELFFIFGLLAFLTSHLFYIFVYRQHQWPAVEDKLKGIQKIRLAFPIVLAGTGLMVVLYDALGPLKIPVMVYALVLVVMVLNALFRYGRTSPKSFRLVFGGAVFFMLSDSLLAINKFLTPLANSATWIMLTYIVAQYCIVSGLLDHDSEPDAQRD</sequence>
<keyword evidence="5 6" id="KW-0472">Membrane</keyword>
<gene>
    <name evidence="7" type="ORF">JI741_27785</name>
</gene>
<feature type="transmembrane region" description="Helical" evidence="6">
    <location>
        <begin position="52"/>
        <end position="70"/>
    </location>
</feature>
<keyword evidence="3 6" id="KW-0812">Transmembrane</keyword>
<comment type="similarity">
    <text evidence="2">Belongs to the TMEM86 family.</text>
</comment>
<dbReference type="InterPro" id="IPR012506">
    <property type="entry name" value="TMEM86B-like"/>
</dbReference>
<feature type="transmembrane region" description="Helical" evidence="6">
    <location>
        <begin position="197"/>
        <end position="217"/>
    </location>
</feature>
<protein>
    <submittedName>
        <fullName evidence="7">Lysoplasmalogenase</fullName>
    </submittedName>
</protein>
<organism evidence="7 8">
    <name type="scientific">Chryseolinea lacunae</name>
    <dbReference type="NCBI Taxonomy" id="2801331"/>
    <lineage>
        <taxon>Bacteria</taxon>
        <taxon>Pseudomonadati</taxon>
        <taxon>Bacteroidota</taxon>
        <taxon>Cytophagia</taxon>
        <taxon>Cytophagales</taxon>
        <taxon>Fulvivirgaceae</taxon>
        <taxon>Chryseolinea</taxon>
    </lineage>
</organism>
<evidence type="ECO:0000256" key="4">
    <source>
        <dbReference type="ARBA" id="ARBA00022989"/>
    </source>
</evidence>
<evidence type="ECO:0000256" key="3">
    <source>
        <dbReference type="ARBA" id="ARBA00022692"/>
    </source>
</evidence>
<comment type="subcellular location">
    <subcellularLocation>
        <location evidence="1">Membrane</location>
        <topology evidence="1">Multi-pass membrane protein</topology>
    </subcellularLocation>
</comment>
<dbReference type="RefSeq" id="WP_202015249.1">
    <property type="nucleotide sequence ID" value="NZ_JAERRB010000014.1"/>
</dbReference>
<comment type="caution">
    <text evidence="7">The sequence shown here is derived from an EMBL/GenBank/DDBJ whole genome shotgun (WGS) entry which is preliminary data.</text>
</comment>